<dbReference type="CDD" id="cd00254">
    <property type="entry name" value="LT-like"/>
    <property type="match status" value="1"/>
</dbReference>
<proteinExistence type="inferred from homology"/>
<reference evidence="3 4" key="1">
    <citation type="submission" date="2018-09" db="EMBL/GenBank/DDBJ databases">
        <title>The draft genome of Acinetobacter spp. strains.</title>
        <authorList>
            <person name="Qin J."/>
            <person name="Feng Y."/>
            <person name="Zong Z."/>
        </authorList>
    </citation>
    <scope>NUCLEOTIDE SEQUENCE [LARGE SCALE GENOMIC DNA]</scope>
    <source>
        <strain evidence="3 4">WCHAc060012</strain>
    </source>
</reference>
<evidence type="ECO:0000259" key="2">
    <source>
        <dbReference type="Pfam" id="PF01464"/>
    </source>
</evidence>
<feature type="domain" description="Transglycosylase SLT" evidence="2">
    <location>
        <begin position="76"/>
        <end position="178"/>
    </location>
</feature>
<accession>A0A3A8E8I2</accession>
<evidence type="ECO:0000313" key="3">
    <source>
        <dbReference type="EMBL" id="RKG30905.1"/>
    </source>
</evidence>
<evidence type="ECO:0000313" key="4">
    <source>
        <dbReference type="Proteomes" id="UP000282388"/>
    </source>
</evidence>
<gene>
    <name evidence="3" type="ORF">D7V32_09580</name>
</gene>
<dbReference type="SUPFAM" id="SSF53955">
    <property type="entry name" value="Lysozyme-like"/>
    <property type="match status" value="1"/>
</dbReference>
<sequence>MDIVLQLSQRFKNTISLSERSVPVLKHALLFVTLGLMAGCSSLGGNSLEKRSAKLSAGIQRAYTVAPNTANRVAPMIIQSAERYSMDPILMAAVIRQESSYRPTVTSPAGAVGYTQIIPRYWQQTCPGDLFDEAVNINCGTYILSRYSQQAGDIKTGLAYYNVGPSGYKNNRAMKKQGQRYAKQVKEHKKQLENHL</sequence>
<evidence type="ECO:0000256" key="1">
    <source>
        <dbReference type="ARBA" id="ARBA00007734"/>
    </source>
</evidence>
<dbReference type="InterPro" id="IPR023346">
    <property type="entry name" value="Lysozyme-like_dom_sf"/>
</dbReference>
<dbReference type="AlphaFoldDB" id="A0A3A8E8I2"/>
<dbReference type="PANTHER" id="PTHR37423:SF2">
    <property type="entry name" value="MEMBRANE-BOUND LYTIC MUREIN TRANSGLYCOSYLASE C"/>
    <property type="match status" value="1"/>
</dbReference>
<dbReference type="Proteomes" id="UP000282388">
    <property type="component" value="Unassembled WGS sequence"/>
</dbReference>
<dbReference type="OrthoDB" id="92254at2"/>
<protein>
    <submittedName>
        <fullName evidence="3">Lytic transglycosylase domain-containing protein</fullName>
    </submittedName>
</protein>
<dbReference type="Gene3D" id="1.10.530.10">
    <property type="match status" value="1"/>
</dbReference>
<name>A0A3A8E8I2_9GAMM</name>
<dbReference type="InterPro" id="IPR008258">
    <property type="entry name" value="Transglycosylase_SLT_dom_1"/>
</dbReference>
<comment type="caution">
    <text evidence="3">The sequence shown here is derived from an EMBL/GenBank/DDBJ whole genome shotgun (WGS) entry which is preliminary data.</text>
</comment>
<organism evidence="3 4">
    <name type="scientific">Acinetobacter tianfuensis</name>
    <dbReference type="NCBI Taxonomy" id="2419603"/>
    <lineage>
        <taxon>Bacteria</taxon>
        <taxon>Pseudomonadati</taxon>
        <taxon>Pseudomonadota</taxon>
        <taxon>Gammaproteobacteria</taxon>
        <taxon>Moraxellales</taxon>
        <taxon>Moraxellaceae</taxon>
        <taxon>Acinetobacter</taxon>
    </lineage>
</organism>
<comment type="similarity">
    <text evidence="1">Belongs to the transglycosylase Slt family.</text>
</comment>
<dbReference type="EMBL" id="RAXV01000019">
    <property type="protein sequence ID" value="RKG30905.1"/>
    <property type="molecule type" value="Genomic_DNA"/>
</dbReference>
<keyword evidence="4" id="KW-1185">Reference proteome</keyword>
<dbReference type="PANTHER" id="PTHR37423">
    <property type="entry name" value="SOLUBLE LYTIC MUREIN TRANSGLYCOSYLASE-RELATED"/>
    <property type="match status" value="1"/>
</dbReference>
<dbReference type="Pfam" id="PF01464">
    <property type="entry name" value="SLT"/>
    <property type="match status" value="1"/>
</dbReference>